<dbReference type="GO" id="GO:0016301">
    <property type="term" value="F:kinase activity"/>
    <property type="evidence" value="ECO:0007669"/>
    <property type="project" value="UniProtKB-KW"/>
</dbReference>
<dbReference type="PROSITE" id="PS00114">
    <property type="entry name" value="PRPP_SYNTHASE"/>
    <property type="match status" value="1"/>
</dbReference>
<keyword evidence="5 12" id="KW-0547">Nucleotide-binding</keyword>
<comment type="subcellular location">
    <subcellularLocation>
        <location evidence="12">Cytoplasm</location>
    </subcellularLocation>
</comment>
<accession>A0A498R610</accession>
<evidence type="ECO:0000256" key="8">
    <source>
        <dbReference type="ARBA" id="ARBA00022842"/>
    </source>
</evidence>
<evidence type="ECO:0000256" key="5">
    <source>
        <dbReference type="ARBA" id="ARBA00022741"/>
    </source>
</evidence>
<sequence length="316" mass="34205">MLKNDKRLRIFSGNANPALAEEIAAHLGLVVGDAYVGRFNNGEIQVMIDESVRGTEVFIVQPTCQPVNENMMELLIMVDALKRASARHITAVVPYYGYARQDRKTRGREPISAKLMANLLTTAGVTRVVTMDLHAGQIQGFFDIPVDHLPGVPILADYISSKQLEDIVVVSPDLGGVTRARQLADRLHAQIAIIEKRRPAPGVAEVMNLIGSVEGKNAVIIDDIVDTAGSLTEGARALAKYGAKDIYACCTHAVLSPPAVERIEASNICELIVTNTIPLPPEKRSPKVKVLSVAPLLGEAIVRIFGELSISKLFDD</sequence>
<dbReference type="Proteomes" id="UP000277811">
    <property type="component" value="Unassembled WGS sequence"/>
</dbReference>
<feature type="binding site" evidence="12">
    <location>
        <position position="134"/>
    </location>
    <ligand>
        <name>Mg(2+)</name>
        <dbReference type="ChEBI" id="CHEBI:18420"/>
    </ligand>
</feature>
<dbReference type="HAMAP" id="MF_00583_B">
    <property type="entry name" value="RibP_PPkinase_B"/>
    <property type="match status" value="1"/>
</dbReference>
<name>A0A498R610_9FIRM</name>
<dbReference type="FunFam" id="3.40.50.2020:FF:000001">
    <property type="entry name" value="Ribose-phosphate pyrophosphokinase"/>
    <property type="match status" value="1"/>
</dbReference>
<keyword evidence="7 12" id="KW-0067">ATP-binding</keyword>
<dbReference type="InterPro" id="IPR005946">
    <property type="entry name" value="Rib-P_diPkinase"/>
</dbReference>
<comment type="pathway">
    <text evidence="1 12">Metabolic intermediate biosynthesis; 5-phospho-alpha-D-ribose 1-diphosphate biosynthesis; 5-phospho-alpha-D-ribose 1-diphosphate from D-ribose 5-phosphate (route I): step 1/1.</text>
</comment>
<comment type="catalytic activity">
    <reaction evidence="9 12">
        <text>D-ribose 5-phosphate + ATP = 5-phospho-alpha-D-ribose 1-diphosphate + AMP + H(+)</text>
        <dbReference type="Rhea" id="RHEA:15609"/>
        <dbReference type="ChEBI" id="CHEBI:15378"/>
        <dbReference type="ChEBI" id="CHEBI:30616"/>
        <dbReference type="ChEBI" id="CHEBI:58017"/>
        <dbReference type="ChEBI" id="CHEBI:78346"/>
        <dbReference type="ChEBI" id="CHEBI:456215"/>
        <dbReference type="EC" id="2.7.6.1"/>
    </reaction>
</comment>
<evidence type="ECO:0000256" key="4">
    <source>
        <dbReference type="ARBA" id="ARBA00022727"/>
    </source>
</evidence>
<dbReference type="RefSeq" id="WP_207857289.1">
    <property type="nucleotide sequence ID" value="NZ_UPPP01000065.1"/>
</dbReference>
<dbReference type="InterPro" id="IPR000842">
    <property type="entry name" value="PRib_PP_synth_CS"/>
</dbReference>
<feature type="binding site" evidence="12">
    <location>
        <begin position="100"/>
        <end position="101"/>
    </location>
    <ligand>
        <name>ATP</name>
        <dbReference type="ChEBI" id="CHEBI:30616"/>
    </ligand>
</feature>
<keyword evidence="2 12" id="KW-0808">Transferase</keyword>
<comment type="function">
    <text evidence="10 12">Involved in the biosynthesis of the central metabolite phospho-alpha-D-ribosyl-1-pyrophosphate (PRPP) via the transfer of pyrophosphoryl group from ATP to 1-hydroxyl of ribose-5-phosphate (Rib-5-P).</text>
</comment>
<keyword evidence="8 12" id="KW-0460">Magnesium</keyword>
<dbReference type="CDD" id="cd06223">
    <property type="entry name" value="PRTases_typeI"/>
    <property type="match status" value="1"/>
</dbReference>
<evidence type="ECO:0000256" key="2">
    <source>
        <dbReference type="ARBA" id="ARBA00022679"/>
    </source>
</evidence>
<keyword evidence="15" id="KW-1185">Reference proteome</keyword>
<dbReference type="PANTHER" id="PTHR10210:SF41">
    <property type="entry name" value="RIBOSE-PHOSPHATE PYROPHOSPHOKINASE 1, CHLOROPLASTIC"/>
    <property type="match status" value="1"/>
</dbReference>
<dbReference type="InterPro" id="IPR029057">
    <property type="entry name" value="PRTase-like"/>
</dbReference>
<dbReference type="GO" id="GO:0009156">
    <property type="term" value="P:ribonucleoside monophosphate biosynthetic process"/>
    <property type="evidence" value="ECO:0007669"/>
    <property type="project" value="InterPro"/>
</dbReference>
<dbReference type="InterPro" id="IPR000836">
    <property type="entry name" value="PRTase_dom"/>
</dbReference>
<feature type="domain" description="Ribose-phosphate pyrophosphokinase N-terminal" evidence="13">
    <location>
        <begin position="8"/>
        <end position="124"/>
    </location>
</feature>
<dbReference type="GO" id="GO:0005524">
    <property type="term" value="F:ATP binding"/>
    <property type="evidence" value="ECO:0007669"/>
    <property type="project" value="UniProtKB-KW"/>
</dbReference>
<dbReference type="UniPathway" id="UPA00087">
    <property type="reaction ID" value="UER00172"/>
</dbReference>
<feature type="active site" evidence="12">
    <location>
        <position position="196"/>
    </location>
</feature>
<evidence type="ECO:0000256" key="11">
    <source>
        <dbReference type="ARBA" id="ARBA00061444"/>
    </source>
</evidence>
<dbReference type="EMBL" id="UPPP01000065">
    <property type="protein sequence ID" value="VBB06555.1"/>
    <property type="molecule type" value="Genomic_DNA"/>
</dbReference>
<feature type="binding site" evidence="12">
    <location>
        <position position="198"/>
    </location>
    <ligand>
        <name>D-ribose 5-phosphate</name>
        <dbReference type="ChEBI" id="CHEBI:78346"/>
    </ligand>
</feature>
<evidence type="ECO:0000313" key="14">
    <source>
        <dbReference type="EMBL" id="VBB06555.1"/>
    </source>
</evidence>
<keyword evidence="6 12" id="KW-0418">Kinase</keyword>
<dbReference type="GO" id="GO:0000287">
    <property type="term" value="F:magnesium ion binding"/>
    <property type="evidence" value="ECO:0007669"/>
    <property type="project" value="UniProtKB-UniRule"/>
</dbReference>
<dbReference type="AlphaFoldDB" id="A0A498R610"/>
<dbReference type="SMART" id="SM01400">
    <property type="entry name" value="Pribosyltran_N"/>
    <property type="match status" value="1"/>
</dbReference>
<dbReference type="NCBIfam" id="TIGR01251">
    <property type="entry name" value="ribP_PPkin"/>
    <property type="match status" value="1"/>
</dbReference>
<organism evidence="14 15">
    <name type="scientific">Lucifera butyrica</name>
    <dbReference type="NCBI Taxonomy" id="1351585"/>
    <lineage>
        <taxon>Bacteria</taxon>
        <taxon>Bacillati</taxon>
        <taxon>Bacillota</taxon>
        <taxon>Negativicutes</taxon>
        <taxon>Veillonellales</taxon>
        <taxon>Veillonellaceae</taxon>
        <taxon>Lucifera</taxon>
    </lineage>
</organism>
<dbReference type="GO" id="GO:0005737">
    <property type="term" value="C:cytoplasm"/>
    <property type="evidence" value="ECO:0007669"/>
    <property type="project" value="UniProtKB-SubCell"/>
</dbReference>
<dbReference type="NCBIfam" id="NF002320">
    <property type="entry name" value="PRK01259.1"/>
    <property type="match status" value="1"/>
</dbReference>
<keyword evidence="4 12" id="KW-0545">Nucleotide biosynthesis</keyword>
<evidence type="ECO:0000259" key="13">
    <source>
        <dbReference type="Pfam" id="PF13793"/>
    </source>
</evidence>
<evidence type="ECO:0000256" key="1">
    <source>
        <dbReference type="ARBA" id="ARBA00004996"/>
    </source>
</evidence>
<dbReference type="GO" id="GO:0006015">
    <property type="term" value="P:5-phosphoribose 1-diphosphate biosynthetic process"/>
    <property type="evidence" value="ECO:0007669"/>
    <property type="project" value="UniProtKB-UniRule"/>
</dbReference>
<reference evidence="14 15" key="1">
    <citation type="submission" date="2018-06" db="EMBL/GenBank/DDBJ databases">
        <authorList>
            <person name="Strepis N."/>
        </authorList>
    </citation>
    <scope>NUCLEOTIDE SEQUENCE [LARGE SCALE GENOMIC DNA]</scope>
    <source>
        <strain evidence="14">LUCI</strain>
    </source>
</reference>
<dbReference type="Pfam" id="PF14572">
    <property type="entry name" value="Pribosyl_synth"/>
    <property type="match status" value="1"/>
</dbReference>
<dbReference type="InterPro" id="IPR037515">
    <property type="entry name" value="Rib-P_diPkinase_bac"/>
</dbReference>
<protein>
    <recommendedName>
        <fullName evidence="12">Ribose-phosphate pyrophosphokinase</fullName>
        <shortName evidence="12">RPPK</shortName>
        <ecNumber evidence="12">2.7.6.1</ecNumber>
    </recommendedName>
    <alternativeName>
        <fullName evidence="12">5-phospho-D-ribosyl alpha-1-diphosphate synthase</fullName>
    </alternativeName>
    <alternativeName>
        <fullName evidence="12">Phosphoribosyl diphosphate synthase</fullName>
    </alternativeName>
    <alternativeName>
        <fullName evidence="12">Phosphoribosyl pyrophosphate synthase</fullName>
        <shortName evidence="12">P-Rib-PP synthase</shortName>
        <shortName evidence="12">PRPP synthase</shortName>
        <shortName evidence="12">PRPPase</shortName>
    </alternativeName>
</protein>
<feature type="binding site" evidence="12">
    <location>
        <position position="173"/>
    </location>
    <ligand>
        <name>Mg(2+)</name>
        <dbReference type="ChEBI" id="CHEBI:18420"/>
    </ligand>
</feature>
<evidence type="ECO:0000256" key="9">
    <source>
        <dbReference type="ARBA" id="ARBA00049535"/>
    </source>
</evidence>
<dbReference type="GO" id="GO:0002189">
    <property type="term" value="C:ribose phosphate diphosphokinase complex"/>
    <property type="evidence" value="ECO:0007669"/>
    <property type="project" value="TreeGrafter"/>
</dbReference>
<gene>
    <name evidence="12" type="primary">prs</name>
    <name evidence="14" type="ORF">LUCI_1791</name>
</gene>
<comment type="similarity">
    <text evidence="11 12">Belongs to the ribose-phosphate pyrophosphokinase family. Class I subfamily.</text>
</comment>
<evidence type="ECO:0000256" key="7">
    <source>
        <dbReference type="ARBA" id="ARBA00022840"/>
    </source>
</evidence>
<dbReference type="GO" id="GO:0006164">
    <property type="term" value="P:purine nucleotide biosynthetic process"/>
    <property type="evidence" value="ECO:0007669"/>
    <property type="project" value="TreeGrafter"/>
</dbReference>
<dbReference type="Gene3D" id="3.40.50.2020">
    <property type="match status" value="2"/>
</dbReference>
<evidence type="ECO:0000256" key="12">
    <source>
        <dbReference type="HAMAP-Rule" id="MF_00583"/>
    </source>
</evidence>
<feature type="binding site" evidence="12">
    <location>
        <position position="222"/>
    </location>
    <ligand>
        <name>D-ribose 5-phosphate</name>
        <dbReference type="ChEBI" id="CHEBI:78346"/>
    </ligand>
</feature>
<feature type="binding site" evidence="12">
    <location>
        <begin position="226"/>
        <end position="230"/>
    </location>
    <ligand>
        <name>D-ribose 5-phosphate</name>
        <dbReference type="ChEBI" id="CHEBI:78346"/>
    </ligand>
</feature>
<keyword evidence="3 12" id="KW-0479">Metal-binding</keyword>
<evidence type="ECO:0000256" key="3">
    <source>
        <dbReference type="ARBA" id="ARBA00022723"/>
    </source>
</evidence>
<dbReference type="Pfam" id="PF13793">
    <property type="entry name" value="Pribosyltran_N"/>
    <property type="match status" value="1"/>
</dbReference>
<dbReference type="PANTHER" id="PTHR10210">
    <property type="entry name" value="RIBOSE-PHOSPHATE DIPHOSPHOKINASE FAMILY MEMBER"/>
    <property type="match status" value="1"/>
</dbReference>
<proteinExistence type="inferred from homology"/>
<comment type="cofactor">
    <cofactor evidence="12">
        <name>Mg(2+)</name>
        <dbReference type="ChEBI" id="CHEBI:18420"/>
    </cofactor>
    <text evidence="12">Binds 2 Mg(2+) ions per subunit.</text>
</comment>
<evidence type="ECO:0000313" key="15">
    <source>
        <dbReference type="Proteomes" id="UP000277811"/>
    </source>
</evidence>
<comment type="subunit">
    <text evidence="12">Homohexamer.</text>
</comment>
<evidence type="ECO:0000256" key="10">
    <source>
        <dbReference type="ARBA" id="ARBA00054914"/>
    </source>
</evidence>
<feature type="binding site" evidence="12">
    <location>
        <begin position="41"/>
        <end position="43"/>
    </location>
    <ligand>
        <name>ATP</name>
        <dbReference type="ChEBI" id="CHEBI:30616"/>
    </ligand>
</feature>
<keyword evidence="12" id="KW-0963">Cytoplasm</keyword>
<evidence type="ECO:0000256" key="6">
    <source>
        <dbReference type="ARBA" id="ARBA00022777"/>
    </source>
</evidence>
<dbReference type="GO" id="GO:0004749">
    <property type="term" value="F:ribose phosphate diphosphokinase activity"/>
    <property type="evidence" value="ECO:0007669"/>
    <property type="project" value="UniProtKB-UniRule"/>
</dbReference>
<dbReference type="InterPro" id="IPR029099">
    <property type="entry name" value="Pribosyltran_N"/>
</dbReference>
<dbReference type="SUPFAM" id="SSF53271">
    <property type="entry name" value="PRTase-like"/>
    <property type="match status" value="1"/>
</dbReference>
<dbReference type="EC" id="2.7.6.1" evidence="12"/>